<gene>
    <name evidence="1" type="ORF">CQ12_28330</name>
</gene>
<accession>A0A0R3LH91</accession>
<dbReference type="EMBL" id="LLXZ01000128">
    <property type="protein sequence ID" value="KRR04643.1"/>
    <property type="molecule type" value="Genomic_DNA"/>
</dbReference>
<dbReference type="Proteomes" id="UP000050863">
    <property type="component" value="Unassembled WGS sequence"/>
</dbReference>
<evidence type="ECO:0000313" key="2">
    <source>
        <dbReference type="Proteomes" id="UP000050863"/>
    </source>
</evidence>
<comment type="caution">
    <text evidence="1">The sequence shown here is derived from an EMBL/GenBank/DDBJ whole genome shotgun (WGS) entry which is preliminary data.</text>
</comment>
<name>A0A0R3LH91_9BRAD</name>
<reference evidence="1 2" key="1">
    <citation type="submission" date="2014-03" db="EMBL/GenBank/DDBJ databases">
        <title>Bradyrhizobium valentinum sp. nov., isolated from effective nodules of Lupinus mariae-josephae, a lupine endemic of basic-lime soils in Eastern Spain.</title>
        <authorList>
            <person name="Duran D."/>
            <person name="Rey L."/>
            <person name="Navarro A."/>
            <person name="Busquets A."/>
            <person name="Imperial J."/>
            <person name="Ruiz-Argueso T."/>
        </authorList>
    </citation>
    <scope>NUCLEOTIDE SEQUENCE [LARGE SCALE GENOMIC DNA]</scope>
    <source>
        <strain evidence="1 2">PAC68</strain>
    </source>
</reference>
<keyword evidence="2" id="KW-1185">Reference proteome</keyword>
<proteinExistence type="predicted"/>
<organism evidence="1 2">
    <name type="scientific">Bradyrhizobium jicamae</name>
    <dbReference type="NCBI Taxonomy" id="280332"/>
    <lineage>
        <taxon>Bacteria</taxon>
        <taxon>Pseudomonadati</taxon>
        <taxon>Pseudomonadota</taxon>
        <taxon>Alphaproteobacteria</taxon>
        <taxon>Hyphomicrobiales</taxon>
        <taxon>Nitrobacteraceae</taxon>
        <taxon>Bradyrhizobium</taxon>
    </lineage>
</organism>
<protein>
    <submittedName>
        <fullName evidence="1">Uncharacterized protein</fullName>
    </submittedName>
</protein>
<dbReference type="AlphaFoldDB" id="A0A0R3LH91"/>
<evidence type="ECO:0000313" key="1">
    <source>
        <dbReference type="EMBL" id="KRR04643.1"/>
    </source>
</evidence>
<sequence length="102" mass="10851">MLAATKAGADDQPVVVKAVPFHRFVSSRSYRGTASYNAEVARVALDASGVRMVPNIGNELLLDLVFGSTAPSNVSECRCAVVGHHRHRAAARSRHRAGALKV</sequence>